<comment type="caution">
    <text evidence="5">The sequence shown here is derived from an EMBL/GenBank/DDBJ whole genome shotgun (WGS) entry which is preliminary data.</text>
</comment>
<protein>
    <submittedName>
        <fullName evidence="5">Class I SAM-dependent methyltransferase</fullName>
        <ecNumber evidence="5">2.1.1.-</ecNumber>
    </submittedName>
</protein>
<evidence type="ECO:0000256" key="1">
    <source>
        <dbReference type="ARBA" id="ARBA00008361"/>
    </source>
</evidence>
<dbReference type="Pfam" id="PF08241">
    <property type="entry name" value="Methyltransf_11"/>
    <property type="match status" value="1"/>
</dbReference>
<proteinExistence type="inferred from homology"/>
<name>A0ABV7BMB9_9PROT</name>
<dbReference type="EMBL" id="JBHRSB010000001">
    <property type="protein sequence ID" value="MFC2998757.1"/>
    <property type="molecule type" value="Genomic_DNA"/>
</dbReference>
<sequence length="289" mass="31825">MSQTATAEAPQRSALGLLGRLLLARGRNRADLCYEFMGTRNCPTTDCTYLNLGYWRDATSYRAAAEAMVDLLGEAASIGPGDIVVDAGCGFGDQDLRLATTRNPARIHALNITSLQVEHARIHRADPRITYHCASATQLPFPDGSIDRVISLEAAFHFDTREDFLREAFRVLRPGGRLAVIDLVPLEREGRVVTGGLRGTLERWASQIPNANVYGVTRYNALLGEIGFTDRVLRSITDDVVPAYLTFMRGVLNDPAEGARFHPMIRETMKRNGNPFAMSDYILVTAGKP</sequence>
<dbReference type="GO" id="GO:0032259">
    <property type="term" value="P:methylation"/>
    <property type="evidence" value="ECO:0007669"/>
    <property type="project" value="UniProtKB-KW"/>
</dbReference>
<evidence type="ECO:0000259" key="4">
    <source>
        <dbReference type="Pfam" id="PF08241"/>
    </source>
</evidence>
<evidence type="ECO:0000313" key="6">
    <source>
        <dbReference type="Proteomes" id="UP001595420"/>
    </source>
</evidence>
<evidence type="ECO:0000313" key="5">
    <source>
        <dbReference type="EMBL" id="MFC2998757.1"/>
    </source>
</evidence>
<reference evidence="6" key="1">
    <citation type="journal article" date="2019" name="Int. J. Syst. Evol. Microbiol.">
        <title>The Global Catalogue of Microorganisms (GCM) 10K type strain sequencing project: providing services to taxonomists for standard genome sequencing and annotation.</title>
        <authorList>
            <consortium name="The Broad Institute Genomics Platform"/>
            <consortium name="The Broad Institute Genome Sequencing Center for Infectious Disease"/>
            <person name="Wu L."/>
            <person name="Ma J."/>
        </authorList>
    </citation>
    <scope>NUCLEOTIDE SEQUENCE [LARGE SCALE GENOMIC DNA]</scope>
    <source>
        <strain evidence="6">CGMCC 1.16855</strain>
    </source>
</reference>
<organism evidence="5 6">
    <name type="scientific">Falsiroseomonas tokyonensis</name>
    <dbReference type="NCBI Taxonomy" id="430521"/>
    <lineage>
        <taxon>Bacteria</taxon>
        <taxon>Pseudomonadati</taxon>
        <taxon>Pseudomonadota</taxon>
        <taxon>Alphaproteobacteria</taxon>
        <taxon>Acetobacterales</taxon>
        <taxon>Roseomonadaceae</taxon>
        <taxon>Falsiroseomonas</taxon>
    </lineage>
</organism>
<dbReference type="Proteomes" id="UP001595420">
    <property type="component" value="Unassembled WGS sequence"/>
</dbReference>
<dbReference type="RefSeq" id="WP_216834313.1">
    <property type="nucleotide sequence ID" value="NZ_JAFNJS010000001.1"/>
</dbReference>
<dbReference type="CDD" id="cd02440">
    <property type="entry name" value="AdoMet_MTases"/>
    <property type="match status" value="1"/>
</dbReference>
<dbReference type="InterPro" id="IPR013216">
    <property type="entry name" value="Methyltransf_11"/>
</dbReference>
<keyword evidence="3 5" id="KW-0808">Transferase</keyword>
<dbReference type="GO" id="GO:0008168">
    <property type="term" value="F:methyltransferase activity"/>
    <property type="evidence" value="ECO:0007669"/>
    <property type="project" value="UniProtKB-KW"/>
</dbReference>
<dbReference type="EC" id="2.1.1.-" evidence="5"/>
<accession>A0ABV7BMB9</accession>
<keyword evidence="2 5" id="KW-0489">Methyltransferase</keyword>
<keyword evidence="6" id="KW-1185">Reference proteome</keyword>
<dbReference type="PANTHER" id="PTHR44942:SF4">
    <property type="entry name" value="METHYLTRANSFERASE TYPE 11 DOMAIN-CONTAINING PROTEIN"/>
    <property type="match status" value="1"/>
</dbReference>
<dbReference type="InterPro" id="IPR051052">
    <property type="entry name" value="Diverse_substrate_MTase"/>
</dbReference>
<evidence type="ECO:0000256" key="3">
    <source>
        <dbReference type="ARBA" id="ARBA00022679"/>
    </source>
</evidence>
<feature type="domain" description="Methyltransferase type 11" evidence="4">
    <location>
        <begin position="85"/>
        <end position="179"/>
    </location>
</feature>
<evidence type="ECO:0000256" key="2">
    <source>
        <dbReference type="ARBA" id="ARBA00022603"/>
    </source>
</evidence>
<gene>
    <name evidence="5" type="ORF">ACFOD3_02570</name>
</gene>
<dbReference type="PANTHER" id="PTHR44942">
    <property type="entry name" value="METHYLTRANSF_11 DOMAIN-CONTAINING PROTEIN"/>
    <property type="match status" value="1"/>
</dbReference>
<comment type="similarity">
    <text evidence="1">Belongs to the methyltransferase superfamily.</text>
</comment>